<dbReference type="EMBL" id="NDFP01000020">
    <property type="protein sequence ID" value="PAL20575.1"/>
    <property type="molecule type" value="Genomic_DNA"/>
</dbReference>
<evidence type="ECO:0000256" key="1">
    <source>
        <dbReference type="SAM" id="Phobius"/>
    </source>
</evidence>
<comment type="caution">
    <text evidence="3">The sequence shown here is derived from an EMBL/GenBank/DDBJ whole genome shotgun (WGS) entry which is preliminary data.</text>
</comment>
<dbReference type="PROSITE" id="PS51257">
    <property type="entry name" value="PROKAR_LIPOPROTEIN"/>
    <property type="match status" value="1"/>
</dbReference>
<feature type="transmembrane region" description="Helical" evidence="1">
    <location>
        <begin position="559"/>
        <end position="584"/>
    </location>
</feature>
<keyword evidence="1" id="KW-0812">Transmembrane</keyword>
<evidence type="ECO:0008006" key="5">
    <source>
        <dbReference type="Google" id="ProtNLM"/>
    </source>
</evidence>
<protein>
    <recommendedName>
        <fullName evidence="5">DotA/TraY family protein</fullName>
    </recommendedName>
</protein>
<evidence type="ECO:0000313" key="3">
    <source>
        <dbReference type="EMBL" id="PAL20575.1"/>
    </source>
</evidence>
<keyword evidence="4" id="KW-1185">Reference proteome</keyword>
<feature type="chain" id="PRO_5012605575" description="DotA/TraY family protein" evidence="2">
    <location>
        <begin position="30"/>
        <end position="724"/>
    </location>
</feature>
<accession>A0A270B6B7</accession>
<organism evidence="3 4">
    <name type="scientific">Acetobacter syzygii</name>
    <dbReference type="NCBI Taxonomy" id="146476"/>
    <lineage>
        <taxon>Bacteria</taxon>
        <taxon>Pseudomonadati</taxon>
        <taxon>Pseudomonadota</taxon>
        <taxon>Alphaproteobacteria</taxon>
        <taxon>Acetobacterales</taxon>
        <taxon>Acetobacteraceae</taxon>
        <taxon>Acetobacter</taxon>
    </lineage>
</organism>
<feature type="transmembrane region" description="Helical" evidence="1">
    <location>
        <begin position="604"/>
        <end position="634"/>
    </location>
</feature>
<dbReference type="AlphaFoldDB" id="A0A270B6B7"/>
<feature type="transmembrane region" description="Helical" evidence="1">
    <location>
        <begin position="654"/>
        <end position="679"/>
    </location>
</feature>
<sequence length="724" mass="77293">MRGTIFRGITLVALLLCSCLFGLVSPAYADITPSSVSWATMDAGDDMMAQILDSMFPMDGTTQTTTGLMLEWFSAYVEMIASVWMFYSVIVQIHKTAESGKIFSASFSGWVPIRVVGAIIMMTPVASNGGYSLGQMLVMRTAKVSIGLARNLKDVVIDSVGPKALPLSTPVIPGSRQIVQGIINSELCRALINEASNNSSLVPAPSITGNASSSGSISVSYEMAEGDSGSVPVCGMVTMKVPGRLTAQINATTIDFTAEGNMQIAALKQLIETIRPSVQRIATSLWKTHDVNALRSLDSVFTSQTEYFSERLNAVATSAVAKIRKAGSNNGDNDSGITLLKNLGWTGLGSYYLEISRLNAEIQAVAAITPTTQRPSWSGMGIFLTRDLAPYAQAINGYMAKQEEMLSTVDQAYAPSSSPRMFEHATISQDPHGMFDKVLRYLGLSEATFSVIMNYMIIPSSGTGWTDPLSNMIGLGHYLIDLALVIIGASAIASSATASIGAGVLSLVTGNVAGAAAGATAAALSSVVSSLLIPIFTGAFLLLAPGVTLAYILPMTPCLFWYAGVAGWLVIVVEAFAAVPVWFLAHMTFSGDGIHGKGIRGYEVLFSILFRPSMMVIGLICSYTIFSGLSWIVMKSFVVASSFVFDHGYLLNNMIGIMVLICMFVTTEMTMATLSFRLISTLPHHLPDMAGFRSVGRVDSDDFVKNTEAPVQHGLIKVFKSQKK</sequence>
<feature type="transmembrane region" description="Helical" evidence="1">
    <location>
        <begin position="531"/>
        <end position="553"/>
    </location>
</feature>
<feature type="transmembrane region" description="Helical" evidence="1">
    <location>
        <begin position="72"/>
        <end position="90"/>
    </location>
</feature>
<name>A0A270B6B7_9PROT</name>
<feature type="transmembrane region" description="Helical" evidence="1">
    <location>
        <begin position="478"/>
        <end position="498"/>
    </location>
</feature>
<dbReference type="OrthoDB" id="5457650at2"/>
<feature type="signal peptide" evidence="2">
    <location>
        <begin position="1"/>
        <end position="29"/>
    </location>
</feature>
<gene>
    <name evidence="3" type="ORF">B9K05_12805</name>
</gene>
<evidence type="ECO:0000313" key="4">
    <source>
        <dbReference type="Proteomes" id="UP000216033"/>
    </source>
</evidence>
<reference evidence="3 4" key="1">
    <citation type="submission" date="2017-04" db="EMBL/GenBank/DDBJ databases">
        <title>Kefir bacterial isolates.</title>
        <authorList>
            <person name="Kim Y."/>
            <person name="Blasche S."/>
            <person name="Patil K.R."/>
        </authorList>
    </citation>
    <scope>NUCLEOTIDE SEQUENCE [LARGE SCALE GENOMIC DNA]</scope>
    <source>
        <strain evidence="3 4">KR-2</strain>
    </source>
</reference>
<dbReference type="NCBIfam" id="TIGR04346">
    <property type="entry name" value="DotA_TraY"/>
    <property type="match status" value="1"/>
</dbReference>
<dbReference type="Proteomes" id="UP000216033">
    <property type="component" value="Unassembled WGS sequence"/>
</dbReference>
<feature type="transmembrane region" description="Helical" evidence="1">
    <location>
        <begin position="504"/>
        <end position="524"/>
    </location>
</feature>
<keyword evidence="1" id="KW-0472">Membrane</keyword>
<feature type="transmembrane region" description="Helical" evidence="1">
    <location>
        <begin position="438"/>
        <end position="457"/>
    </location>
</feature>
<dbReference type="InterPro" id="IPR027628">
    <property type="entry name" value="DotA_TraY"/>
</dbReference>
<proteinExistence type="predicted"/>
<dbReference type="RefSeq" id="WP_095351991.1">
    <property type="nucleotide sequence ID" value="NZ_NDFO01000022.1"/>
</dbReference>
<keyword evidence="2" id="KW-0732">Signal</keyword>
<keyword evidence="1" id="KW-1133">Transmembrane helix</keyword>
<evidence type="ECO:0000256" key="2">
    <source>
        <dbReference type="SAM" id="SignalP"/>
    </source>
</evidence>